<feature type="chain" id="PRO_5013433615" evidence="2">
    <location>
        <begin position="20"/>
        <end position="460"/>
    </location>
</feature>
<dbReference type="SUPFAM" id="SSF53474">
    <property type="entry name" value="alpha/beta-Hydrolases"/>
    <property type="match status" value="1"/>
</dbReference>
<proteinExistence type="inferred from homology"/>
<dbReference type="OrthoDB" id="2373480at2759"/>
<dbReference type="PIRSF" id="PIRSF029171">
    <property type="entry name" value="Esterase_LipA"/>
    <property type="match status" value="1"/>
</dbReference>
<dbReference type="PANTHER" id="PTHR34853:SF5">
    <property type="entry name" value="LIP-DOMAIN-CONTAINING PROTEIN-RELATED"/>
    <property type="match status" value="1"/>
</dbReference>
<reference evidence="3 4" key="1">
    <citation type="journal article" date="2011" name="Proc. Natl. Acad. Sci. U.S.A.">
        <title>Genome and transcriptome analyses of the mountain pine beetle-fungal symbiont Grosmannia clavigera, a lodgepole pine pathogen.</title>
        <authorList>
            <person name="DiGuistini S."/>
            <person name="Wang Y."/>
            <person name="Liao N.Y."/>
            <person name="Taylor G."/>
            <person name="Tanguay P."/>
            <person name="Feau N."/>
            <person name="Henrissat B."/>
            <person name="Chan S.K."/>
            <person name="Hesse-Orce U."/>
            <person name="Alamouti S.M."/>
            <person name="Tsui C.K.M."/>
            <person name="Docking R.T."/>
            <person name="Levasseur A."/>
            <person name="Haridas S."/>
            <person name="Robertson G."/>
            <person name="Birol I."/>
            <person name="Holt R.A."/>
            <person name="Marra M.A."/>
            <person name="Hamelin R.C."/>
            <person name="Hirst M."/>
            <person name="Jones S.J.M."/>
            <person name="Bohlmann J."/>
            <person name="Breuil C."/>
        </authorList>
    </citation>
    <scope>NUCLEOTIDE SEQUENCE [LARGE SCALE GENOMIC DNA]</scope>
    <source>
        <strain evidence="4">kw1407 / UAMH 11150</strain>
    </source>
</reference>
<dbReference type="Pfam" id="PF03583">
    <property type="entry name" value="LIP"/>
    <property type="match status" value="1"/>
</dbReference>
<sequence>MAKQVCLLAALLLSGLSSAMPVTESVNDPRSLAERSTILPSEDLFYSVPANISAYAPGQIIGYRKPPAPIAAFSMDPVNLEASWQIHYRTTDNFGEATATVLTVLVPHNADLSKVLSYQVAEDAASVNCGPSYALQLESATGELLGTMATQAELLLIEAGLEQGWVVILPDHEGPVGAYLANLLSGHATLDGIRAALASTAFTGIQSSARVGLWGYSGGSLASAWAAELQPAYAPELATSIVGVALGGTVPNISNVITTIDRTPFAGLLPVGIMGISRQYPLVQQIVDTRILPQYRAKFARVRDNCFVNEMLDFLLDTHITAMVDDPSVFTSPAVMAILNENALGSHVPTIPLYVYKSRRDEVSPIADTDDLVSKYCAGGASVHYTRDLVSEHATLAVLGAPRALGWLINALDGNRQTGCKTRTTMSSMLDISTLTIVPKLLVNALLALLSGDVGPAFIG</sequence>
<evidence type="ECO:0000256" key="2">
    <source>
        <dbReference type="PIRNR" id="PIRNR029171"/>
    </source>
</evidence>
<dbReference type="AlphaFoldDB" id="F0X7N2"/>
<organism evidence="4">
    <name type="scientific">Grosmannia clavigera (strain kw1407 / UAMH 11150)</name>
    <name type="common">Blue stain fungus</name>
    <name type="synonym">Graphiocladiella clavigera</name>
    <dbReference type="NCBI Taxonomy" id="655863"/>
    <lineage>
        <taxon>Eukaryota</taxon>
        <taxon>Fungi</taxon>
        <taxon>Dikarya</taxon>
        <taxon>Ascomycota</taxon>
        <taxon>Pezizomycotina</taxon>
        <taxon>Sordariomycetes</taxon>
        <taxon>Sordariomycetidae</taxon>
        <taxon>Ophiostomatales</taxon>
        <taxon>Ophiostomataceae</taxon>
        <taxon>Leptographium</taxon>
    </lineage>
</organism>
<dbReference type="eggNOG" id="ENOG502SI7U">
    <property type="taxonomic scope" value="Eukaryota"/>
</dbReference>
<dbReference type="Proteomes" id="UP000007796">
    <property type="component" value="Unassembled WGS sequence"/>
</dbReference>
<dbReference type="ESTHER" id="grocl-f0x7n2">
    <property type="family name" value="Fungal-Bact_LIP"/>
</dbReference>
<gene>
    <name evidence="3" type="ORF">CMQ_6967</name>
</gene>
<dbReference type="InterPro" id="IPR005152">
    <property type="entry name" value="Lipase_secreted"/>
</dbReference>
<dbReference type="GO" id="GO:0004806">
    <property type="term" value="F:triacylglycerol lipase activity"/>
    <property type="evidence" value="ECO:0007669"/>
    <property type="project" value="UniProtKB-UniRule"/>
</dbReference>
<evidence type="ECO:0000313" key="4">
    <source>
        <dbReference type="Proteomes" id="UP000007796"/>
    </source>
</evidence>
<dbReference type="InParanoid" id="F0X7N2"/>
<dbReference type="GO" id="GO:0016042">
    <property type="term" value="P:lipid catabolic process"/>
    <property type="evidence" value="ECO:0007669"/>
    <property type="project" value="UniProtKB-UniRule"/>
</dbReference>
<keyword evidence="4" id="KW-1185">Reference proteome</keyword>
<dbReference type="PANTHER" id="PTHR34853">
    <property type="match status" value="1"/>
</dbReference>
<keyword evidence="1" id="KW-0378">Hydrolase</keyword>
<dbReference type="InterPro" id="IPR029058">
    <property type="entry name" value="AB_hydrolase_fold"/>
</dbReference>
<evidence type="ECO:0000313" key="3">
    <source>
        <dbReference type="EMBL" id="EFX06646.1"/>
    </source>
</evidence>
<comment type="similarity">
    <text evidence="2">Belongs to the AB hydrolase superfamily. Lipase family.</text>
</comment>
<dbReference type="Gene3D" id="3.40.50.1820">
    <property type="entry name" value="alpha/beta hydrolase"/>
    <property type="match status" value="1"/>
</dbReference>
<dbReference type="RefSeq" id="XP_014176128.1">
    <property type="nucleotide sequence ID" value="XM_014320653.1"/>
</dbReference>
<accession>F0X7N2</accession>
<protein>
    <submittedName>
        <fullName evidence="3">Lipase 2</fullName>
    </submittedName>
</protein>
<feature type="signal peptide" evidence="2">
    <location>
        <begin position="1"/>
        <end position="19"/>
    </location>
</feature>
<dbReference type="HOGENOM" id="CLU_029538_5_0_1"/>
<evidence type="ECO:0000256" key="1">
    <source>
        <dbReference type="ARBA" id="ARBA00022801"/>
    </source>
</evidence>
<dbReference type="GeneID" id="25980458"/>
<dbReference type="EMBL" id="GL629729">
    <property type="protein sequence ID" value="EFX06646.1"/>
    <property type="molecule type" value="Genomic_DNA"/>
</dbReference>
<name>F0X7N2_GROCL</name>
<keyword evidence="2" id="KW-0732">Signal</keyword>
<dbReference type="Gene3D" id="1.10.260.130">
    <property type="match status" value="1"/>
</dbReference>